<dbReference type="AlphaFoldDB" id="A0AAD9LT47"/>
<protein>
    <submittedName>
        <fullName evidence="1">Uncharacterized protein</fullName>
    </submittedName>
</protein>
<name>A0AAD9LT47_9STRA</name>
<organism evidence="1 2">
    <name type="scientific">Phytophthora citrophthora</name>
    <dbReference type="NCBI Taxonomy" id="4793"/>
    <lineage>
        <taxon>Eukaryota</taxon>
        <taxon>Sar</taxon>
        <taxon>Stramenopiles</taxon>
        <taxon>Oomycota</taxon>
        <taxon>Peronosporomycetes</taxon>
        <taxon>Peronosporales</taxon>
        <taxon>Peronosporaceae</taxon>
        <taxon>Phytophthora</taxon>
    </lineage>
</organism>
<sequence length="113" mass="12778">MCYVFPLVPHVVASDLPGEKTYSQEEAILYWENLEEKEDKPEAPPVKRVRGRPNVAKYINCIIIVVTDKGLYPTAAHADRWPYLLLTSPRFGCLCECVAATFPVDLHTRFLAA</sequence>
<accession>A0AAD9LT47</accession>
<reference evidence="1" key="1">
    <citation type="submission" date="2023-08" db="EMBL/GenBank/DDBJ databases">
        <title>Reference Genome Resource for the Citrus Pathogen Phytophthora citrophthora.</title>
        <authorList>
            <person name="Moller H."/>
            <person name="Coetzee B."/>
            <person name="Rose L.J."/>
            <person name="Van Niekerk J.M."/>
        </authorList>
    </citation>
    <scope>NUCLEOTIDE SEQUENCE</scope>
    <source>
        <strain evidence="1">STE-U-9442</strain>
    </source>
</reference>
<gene>
    <name evidence="1" type="ORF">P3T76_001716</name>
</gene>
<evidence type="ECO:0000313" key="1">
    <source>
        <dbReference type="EMBL" id="KAK1947706.1"/>
    </source>
</evidence>
<evidence type="ECO:0000313" key="2">
    <source>
        <dbReference type="Proteomes" id="UP001259832"/>
    </source>
</evidence>
<keyword evidence="2" id="KW-1185">Reference proteome</keyword>
<dbReference type="Proteomes" id="UP001259832">
    <property type="component" value="Unassembled WGS sequence"/>
</dbReference>
<dbReference type="EMBL" id="JASMQC010000002">
    <property type="protein sequence ID" value="KAK1947706.1"/>
    <property type="molecule type" value="Genomic_DNA"/>
</dbReference>
<comment type="caution">
    <text evidence="1">The sequence shown here is derived from an EMBL/GenBank/DDBJ whole genome shotgun (WGS) entry which is preliminary data.</text>
</comment>
<proteinExistence type="predicted"/>